<keyword evidence="2" id="KW-1185">Reference proteome</keyword>
<evidence type="ECO:0000313" key="1">
    <source>
        <dbReference type="EMBL" id="GCB72041.1"/>
    </source>
</evidence>
<dbReference type="Proteomes" id="UP000288216">
    <property type="component" value="Unassembled WGS sequence"/>
</dbReference>
<comment type="caution">
    <text evidence="1">The sequence shown here is derived from an EMBL/GenBank/DDBJ whole genome shotgun (WGS) entry which is preliminary data.</text>
</comment>
<sequence>MEQAGKVLIWYHSCHLETAEDQLQGWKRFFGNTSCLPPGKNTVFKKGNKKSEVLELTPSMEADSCFAKRKWSHSIFNHYSSMCIDLVCGF</sequence>
<accession>A0A401PFZ3</accession>
<organism evidence="1 2">
    <name type="scientific">Scyliorhinus torazame</name>
    <name type="common">Cloudy catshark</name>
    <name type="synonym">Catulus torazame</name>
    <dbReference type="NCBI Taxonomy" id="75743"/>
    <lineage>
        <taxon>Eukaryota</taxon>
        <taxon>Metazoa</taxon>
        <taxon>Chordata</taxon>
        <taxon>Craniata</taxon>
        <taxon>Vertebrata</taxon>
        <taxon>Chondrichthyes</taxon>
        <taxon>Elasmobranchii</taxon>
        <taxon>Galeomorphii</taxon>
        <taxon>Galeoidea</taxon>
        <taxon>Carcharhiniformes</taxon>
        <taxon>Scyliorhinidae</taxon>
        <taxon>Scyliorhinus</taxon>
    </lineage>
</organism>
<evidence type="ECO:0000313" key="2">
    <source>
        <dbReference type="Proteomes" id="UP000288216"/>
    </source>
</evidence>
<proteinExistence type="predicted"/>
<protein>
    <submittedName>
        <fullName evidence="1">Uncharacterized protein</fullName>
    </submittedName>
</protein>
<gene>
    <name evidence="1" type="ORF">scyTo_0006153</name>
</gene>
<dbReference type="AlphaFoldDB" id="A0A401PFZ3"/>
<name>A0A401PFZ3_SCYTO</name>
<reference evidence="1 2" key="1">
    <citation type="journal article" date="2018" name="Nat. Ecol. Evol.">
        <title>Shark genomes provide insights into elasmobranch evolution and the origin of vertebrates.</title>
        <authorList>
            <person name="Hara Y"/>
            <person name="Yamaguchi K"/>
            <person name="Onimaru K"/>
            <person name="Kadota M"/>
            <person name="Koyanagi M"/>
            <person name="Keeley SD"/>
            <person name="Tatsumi K"/>
            <person name="Tanaka K"/>
            <person name="Motone F"/>
            <person name="Kageyama Y"/>
            <person name="Nozu R"/>
            <person name="Adachi N"/>
            <person name="Nishimura O"/>
            <person name="Nakagawa R"/>
            <person name="Tanegashima C"/>
            <person name="Kiyatake I"/>
            <person name="Matsumoto R"/>
            <person name="Murakumo K"/>
            <person name="Nishida K"/>
            <person name="Terakita A"/>
            <person name="Kuratani S"/>
            <person name="Sato K"/>
            <person name="Hyodo S Kuraku.S."/>
        </authorList>
    </citation>
    <scope>NUCLEOTIDE SEQUENCE [LARGE SCALE GENOMIC DNA]</scope>
</reference>
<dbReference type="EMBL" id="BFAA01002024">
    <property type="protein sequence ID" value="GCB72041.1"/>
    <property type="molecule type" value="Genomic_DNA"/>
</dbReference>